<dbReference type="EMBL" id="MCGR01000059">
    <property type="protein sequence ID" value="ORY68065.1"/>
    <property type="molecule type" value="Genomic_DNA"/>
</dbReference>
<gene>
    <name evidence="1" type="ORF">BCR35DRAFT_334429</name>
</gene>
<evidence type="ECO:0000313" key="1">
    <source>
        <dbReference type="EMBL" id="ORY68065.1"/>
    </source>
</evidence>
<evidence type="ECO:0000313" key="2">
    <source>
        <dbReference type="Proteomes" id="UP000193467"/>
    </source>
</evidence>
<dbReference type="AlphaFoldDB" id="A0A1Y2EB46"/>
<proteinExistence type="predicted"/>
<organism evidence="1 2">
    <name type="scientific">Leucosporidium creatinivorum</name>
    <dbReference type="NCBI Taxonomy" id="106004"/>
    <lineage>
        <taxon>Eukaryota</taxon>
        <taxon>Fungi</taxon>
        <taxon>Dikarya</taxon>
        <taxon>Basidiomycota</taxon>
        <taxon>Pucciniomycotina</taxon>
        <taxon>Microbotryomycetes</taxon>
        <taxon>Leucosporidiales</taxon>
        <taxon>Leucosporidium</taxon>
    </lineage>
</organism>
<accession>A0A1Y2EB46</accession>
<reference evidence="1 2" key="1">
    <citation type="submission" date="2016-07" db="EMBL/GenBank/DDBJ databases">
        <title>Pervasive Adenine N6-methylation of Active Genes in Fungi.</title>
        <authorList>
            <consortium name="DOE Joint Genome Institute"/>
            <person name="Mondo S.J."/>
            <person name="Dannebaum R.O."/>
            <person name="Kuo R.C."/>
            <person name="Labutti K."/>
            <person name="Haridas S."/>
            <person name="Kuo A."/>
            <person name="Salamov A."/>
            <person name="Ahrendt S.R."/>
            <person name="Lipzen A."/>
            <person name="Sullivan W."/>
            <person name="Andreopoulos W.B."/>
            <person name="Clum A."/>
            <person name="Lindquist E."/>
            <person name="Daum C."/>
            <person name="Ramamoorthy G.K."/>
            <person name="Gryganskyi A."/>
            <person name="Culley D."/>
            <person name="Magnuson J.K."/>
            <person name="James T.Y."/>
            <person name="O'Malley M.A."/>
            <person name="Stajich J.E."/>
            <person name="Spatafora J.W."/>
            <person name="Visel A."/>
            <person name="Grigoriev I.V."/>
        </authorList>
    </citation>
    <scope>NUCLEOTIDE SEQUENCE [LARGE SCALE GENOMIC DNA]</scope>
    <source>
        <strain evidence="1 2">62-1032</strain>
    </source>
</reference>
<protein>
    <submittedName>
        <fullName evidence="1">Uncharacterized protein</fullName>
    </submittedName>
</protein>
<dbReference type="Proteomes" id="UP000193467">
    <property type="component" value="Unassembled WGS sequence"/>
</dbReference>
<keyword evidence="2" id="KW-1185">Reference proteome</keyword>
<sequence>MLHRYMDKIAAKMVRAAKHPYQGNEVVYLCAKHFLQLDPLRRAHGVLAAKAYEENGGVPSWPCRNGKNRLSRSTLRQS</sequence>
<name>A0A1Y2EB46_9BASI</name>
<comment type="caution">
    <text evidence="1">The sequence shown here is derived from an EMBL/GenBank/DDBJ whole genome shotgun (WGS) entry which is preliminary data.</text>
</comment>
<dbReference type="InParanoid" id="A0A1Y2EB46"/>